<reference evidence="2 3" key="1">
    <citation type="journal article" date="2016" name="Genome Announc.">
        <title>Genome Sequence of Madurella mycetomatis mm55, Isolated from a Human Mycetoma Case in Sudan.</title>
        <authorList>
            <person name="Smit S."/>
            <person name="Derks M.F."/>
            <person name="Bervoets S."/>
            <person name="Fahal A."/>
            <person name="van Leeuwen W."/>
            <person name="van Belkum A."/>
            <person name="van de Sande W.W."/>
        </authorList>
    </citation>
    <scope>NUCLEOTIDE SEQUENCE [LARGE SCALE GENOMIC DNA]</scope>
    <source>
        <strain evidence="3">mm55</strain>
    </source>
</reference>
<keyword evidence="1" id="KW-0732">Signal</keyword>
<feature type="chain" id="PRO_5008043166" evidence="1">
    <location>
        <begin position="19"/>
        <end position="98"/>
    </location>
</feature>
<dbReference type="EMBL" id="LCTW02000574">
    <property type="protein sequence ID" value="KXX73012.1"/>
    <property type="molecule type" value="Genomic_DNA"/>
</dbReference>
<feature type="non-terminal residue" evidence="2">
    <location>
        <position position="98"/>
    </location>
</feature>
<evidence type="ECO:0000313" key="2">
    <source>
        <dbReference type="EMBL" id="KXX73012.1"/>
    </source>
</evidence>
<comment type="caution">
    <text evidence="2">The sequence shown here is derived from an EMBL/GenBank/DDBJ whole genome shotgun (WGS) entry which is preliminary data.</text>
</comment>
<gene>
    <name evidence="2" type="ORF">MMYC01_210560</name>
</gene>
<sequence>MQLISLLTAALLPVGLLAAPVAEDSVADPAGVSPNEDAAGLFKREPLICGIVGGSSRVNCRAGASTSTRIVRTVEKGDWYLFDCVRSGECVTINGATN</sequence>
<accession>A0A175VP03</accession>
<dbReference type="AlphaFoldDB" id="A0A175VP03"/>
<evidence type="ECO:0000256" key="1">
    <source>
        <dbReference type="SAM" id="SignalP"/>
    </source>
</evidence>
<organism evidence="2 3">
    <name type="scientific">Madurella mycetomatis</name>
    <dbReference type="NCBI Taxonomy" id="100816"/>
    <lineage>
        <taxon>Eukaryota</taxon>
        <taxon>Fungi</taxon>
        <taxon>Dikarya</taxon>
        <taxon>Ascomycota</taxon>
        <taxon>Pezizomycotina</taxon>
        <taxon>Sordariomycetes</taxon>
        <taxon>Sordariomycetidae</taxon>
        <taxon>Sordariales</taxon>
        <taxon>Sordariales incertae sedis</taxon>
        <taxon>Madurella</taxon>
    </lineage>
</organism>
<dbReference type="VEuPathDB" id="FungiDB:MMYC01_210560"/>
<keyword evidence="3" id="KW-1185">Reference proteome</keyword>
<dbReference type="Proteomes" id="UP000078237">
    <property type="component" value="Unassembled WGS sequence"/>
</dbReference>
<dbReference type="OrthoDB" id="2251794at2759"/>
<proteinExistence type="predicted"/>
<name>A0A175VP03_9PEZI</name>
<feature type="signal peptide" evidence="1">
    <location>
        <begin position="1"/>
        <end position="18"/>
    </location>
</feature>
<evidence type="ECO:0000313" key="3">
    <source>
        <dbReference type="Proteomes" id="UP000078237"/>
    </source>
</evidence>
<protein>
    <submittedName>
        <fullName evidence="2">Uncharacterized protein</fullName>
    </submittedName>
</protein>